<keyword evidence="1" id="KW-1185">Reference proteome</keyword>
<dbReference type="Proteomes" id="UP000887572">
    <property type="component" value="Unplaced"/>
</dbReference>
<name>A0A914HPQ6_GLORO</name>
<proteinExistence type="predicted"/>
<protein>
    <submittedName>
        <fullName evidence="2">Uncharacterized protein</fullName>
    </submittedName>
</protein>
<accession>A0A914HPQ6</accession>
<evidence type="ECO:0000313" key="1">
    <source>
        <dbReference type="Proteomes" id="UP000887572"/>
    </source>
</evidence>
<reference evidence="2" key="1">
    <citation type="submission" date="2022-11" db="UniProtKB">
        <authorList>
            <consortium name="WormBaseParasite"/>
        </authorList>
    </citation>
    <scope>IDENTIFICATION</scope>
</reference>
<sequence>MKTEALLPFSALIGQFIEAILHRKGAVRADVLHLEAFADSPTVRLADGSTRRRRRLTRRRFDSSIIMSNGSIGSVFIFTFPWTSPDLTTPGIHSKSIPALLMACASGQLPQQQTPNFQQMAMAFQLAALTAIPIPLDRTSVMWQQQRRQLQQHLGSAGSSTGPR</sequence>
<organism evidence="1 2">
    <name type="scientific">Globodera rostochiensis</name>
    <name type="common">Golden nematode worm</name>
    <name type="synonym">Heterodera rostochiensis</name>
    <dbReference type="NCBI Taxonomy" id="31243"/>
    <lineage>
        <taxon>Eukaryota</taxon>
        <taxon>Metazoa</taxon>
        <taxon>Ecdysozoa</taxon>
        <taxon>Nematoda</taxon>
        <taxon>Chromadorea</taxon>
        <taxon>Rhabditida</taxon>
        <taxon>Tylenchina</taxon>
        <taxon>Tylenchomorpha</taxon>
        <taxon>Tylenchoidea</taxon>
        <taxon>Heteroderidae</taxon>
        <taxon>Heteroderinae</taxon>
        <taxon>Globodera</taxon>
    </lineage>
</organism>
<evidence type="ECO:0000313" key="2">
    <source>
        <dbReference type="WBParaSite" id="Gr19_v10_g2754.t1"/>
    </source>
</evidence>
<dbReference type="AlphaFoldDB" id="A0A914HPQ6"/>
<dbReference type="WBParaSite" id="Gr19_v10_g2754.t1">
    <property type="protein sequence ID" value="Gr19_v10_g2754.t1"/>
    <property type="gene ID" value="Gr19_v10_g2754"/>
</dbReference>